<dbReference type="Gene3D" id="3.40.50.300">
    <property type="entry name" value="P-loop containing nucleotide triphosphate hydrolases"/>
    <property type="match status" value="1"/>
</dbReference>
<reference evidence="2 3" key="1">
    <citation type="submission" date="2018-06" db="EMBL/GenBank/DDBJ databases">
        <title>Comparative genomics reveals the genomic features of Rhizophagus irregularis, R. cerebriforme, R. diaphanum and Gigaspora rosea, and their symbiotic lifestyle signature.</title>
        <authorList>
            <person name="Morin E."/>
            <person name="San Clemente H."/>
            <person name="Chen E.C.H."/>
            <person name="De La Providencia I."/>
            <person name="Hainaut M."/>
            <person name="Kuo A."/>
            <person name="Kohler A."/>
            <person name="Murat C."/>
            <person name="Tang N."/>
            <person name="Roy S."/>
            <person name="Loubradou J."/>
            <person name="Henrissat B."/>
            <person name="Grigoriev I.V."/>
            <person name="Corradi N."/>
            <person name="Roux C."/>
            <person name="Martin F.M."/>
        </authorList>
    </citation>
    <scope>NUCLEOTIDE SEQUENCE [LARGE SCALE GENOMIC DNA]</scope>
    <source>
        <strain evidence="2 3">DAOM 227022</strain>
    </source>
</reference>
<gene>
    <name evidence="2" type="ORF">C1645_835870</name>
</gene>
<dbReference type="AlphaFoldDB" id="A0A397S6X0"/>
<dbReference type="GO" id="GO:0005829">
    <property type="term" value="C:cytosol"/>
    <property type="evidence" value="ECO:0007669"/>
    <property type="project" value="TreeGrafter"/>
</dbReference>
<dbReference type="PANTHER" id="PTHR14932">
    <property type="entry name" value="RAS GTPASE-RELATED"/>
    <property type="match status" value="1"/>
</dbReference>
<protein>
    <recommendedName>
        <fullName evidence="4">P-loop containing nucleoside triphosphate hydrolase protein</fullName>
    </recommendedName>
</protein>
<dbReference type="Pfam" id="PF08477">
    <property type="entry name" value="Roc"/>
    <property type="match status" value="1"/>
</dbReference>
<name>A0A397S6X0_9GLOM</name>
<evidence type="ECO:0000313" key="3">
    <source>
        <dbReference type="Proteomes" id="UP000265703"/>
    </source>
</evidence>
<dbReference type="GO" id="GO:0003924">
    <property type="term" value="F:GTPase activity"/>
    <property type="evidence" value="ECO:0007669"/>
    <property type="project" value="InterPro"/>
</dbReference>
<evidence type="ECO:0000313" key="2">
    <source>
        <dbReference type="EMBL" id="RIA82123.1"/>
    </source>
</evidence>
<dbReference type="InterPro" id="IPR001806">
    <property type="entry name" value="Small_GTPase"/>
</dbReference>
<dbReference type="OrthoDB" id="207081at2759"/>
<proteinExistence type="predicted"/>
<dbReference type="Pfam" id="PF00071">
    <property type="entry name" value="Ras"/>
    <property type="match status" value="1"/>
</dbReference>
<evidence type="ECO:0008006" key="4">
    <source>
        <dbReference type="Google" id="ProtNLM"/>
    </source>
</evidence>
<feature type="region of interest" description="Disordered" evidence="1">
    <location>
        <begin position="136"/>
        <end position="164"/>
    </location>
</feature>
<dbReference type="SUPFAM" id="SSF52540">
    <property type="entry name" value="P-loop containing nucleoside triphosphate hydrolases"/>
    <property type="match status" value="1"/>
</dbReference>
<feature type="compositionally biased region" description="Polar residues" evidence="1">
    <location>
        <begin position="144"/>
        <end position="164"/>
    </location>
</feature>
<sequence length="749" mass="85147">MYIFQCLTRKQLWFSPLRSLNYVDFEHYKMGNEQTKEDSHDTSLFQNANLKPMQGKFRNGVQYNMKIIIRGDIRTGKSTLFNRLQGYPFKEEYIPTPQIQVANIQWKYNQTSDVIKVEIWDVVDKGINPISISRKPDTTGLKIDNNQGPVTPTSPVRSATESSPDQLTLDAETINVYRNTHGVILLFDITKNWTFDYAIKELKKIPEHMAILLLGNFGDLSSQRVITKSQIYQSIAECNRLRVTEYPPANMIRYVETSMLTGFGLEYIHKYLGIPFLQLQKDILRQQLELKTKELGTLLDTLDNSEEISSSARKQHSVSNDIPEPKQIEQDRLEQEKSALKNLWNKEFQDLSQQKESGDDVKSVSPTTLNLDQHTSTSLLSKRSKAATPDIAMIDEFDAGELEEDFFDDTPDPSSVIPALPPKVEEQDDPDLSNPMVTADEDLVGNVMNDIEDDVDNNKSNIRQSIKFNSDLTDVWKLRQSNTASTSRISNDSSDDDLVTGAKQMNLLDRRPSNAASFIEKSRLSQALREENNSDMSKYSENILSMISNPYLVSDNVIVSNSPQEHNNFIDSSFDVGSYTPMTFGTPSAYEEIGEGQDNPWLEKDSKQQSTIIQSHKDYEPENSSSNYQHQKLHLHHPKSFDESSPWGGFNNDESKSNIKNSQSTEESLLDAYIKSKEQSTIGTMDKSETIPKKKKKKKTSDSNNKKENNDETKREKSKKKKSKNGEGGIGDDRVATKEKKKSSIKKEK</sequence>
<keyword evidence="3" id="KW-1185">Reference proteome</keyword>
<accession>A0A397S6X0</accession>
<feature type="region of interest" description="Disordered" evidence="1">
    <location>
        <begin position="351"/>
        <end position="384"/>
    </location>
</feature>
<feature type="compositionally biased region" description="Polar residues" evidence="1">
    <location>
        <begin position="309"/>
        <end position="320"/>
    </location>
</feature>
<dbReference type="GO" id="GO:0005634">
    <property type="term" value="C:nucleus"/>
    <property type="evidence" value="ECO:0007669"/>
    <property type="project" value="TreeGrafter"/>
</dbReference>
<dbReference type="GO" id="GO:0005525">
    <property type="term" value="F:GTP binding"/>
    <property type="evidence" value="ECO:0007669"/>
    <property type="project" value="InterPro"/>
</dbReference>
<dbReference type="EMBL" id="QKYT01000703">
    <property type="protein sequence ID" value="RIA82123.1"/>
    <property type="molecule type" value="Genomic_DNA"/>
</dbReference>
<comment type="caution">
    <text evidence="2">The sequence shown here is derived from an EMBL/GenBank/DDBJ whole genome shotgun (WGS) entry which is preliminary data.</text>
</comment>
<dbReference type="PROSITE" id="PS51419">
    <property type="entry name" value="RAB"/>
    <property type="match status" value="1"/>
</dbReference>
<dbReference type="Proteomes" id="UP000265703">
    <property type="component" value="Unassembled WGS sequence"/>
</dbReference>
<feature type="region of interest" description="Disordered" evidence="1">
    <location>
        <begin position="677"/>
        <end position="749"/>
    </location>
</feature>
<dbReference type="STRING" id="658196.A0A397S6X0"/>
<dbReference type="InterPro" id="IPR027417">
    <property type="entry name" value="P-loop_NTPase"/>
</dbReference>
<evidence type="ECO:0000256" key="1">
    <source>
        <dbReference type="SAM" id="MobiDB-lite"/>
    </source>
</evidence>
<organism evidence="2 3">
    <name type="scientific">Glomus cerebriforme</name>
    <dbReference type="NCBI Taxonomy" id="658196"/>
    <lineage>
        <taxon>Eukaryota</taxon>
        <taxon>Fungi</taxon>
        <taxon>Fungi incertae sedis</taxon>
        <taxon>Mucoromycota</taxon>
        <taxon>Glomeromycotina</taxon>
        <taxon>Glomeromycetes</taxon>
        <taxon>Glomerales</taxon>
        <taxon>Glomeraceae</taxon>
        <taxon>Glomus</taxon>
    </lineage>
</organism>
<feature type="region of interest" description="Disordered" evidence="1">
    <location>
        <begin position="587"/>
        <end position="665"/>
    </location>
</feature>
<dbReference type="SMART" id="SM00175">
    <property type="entry name" value="RAB"/>
    <property type="match status" value="1"/>
</dbReference>
<dbReference type="InterPro" id="IPR040385">
    <property type="entry name" value="RABL6"/>
</dbReference>
<dbReference type="PANTHER" id="PTHR14932:SF1">
    <property type="entry name" value="RAB-LIKE PROTEIN 6"/>
    <property type="match status" value="1"/>
</dbReference>
<feature type="region of interest" description="Disordered" evidence="1">
    <location>
        <begin position="309"/>
        <end position="328"/>
    </location>
</feature>
<feature type="compositionally biased region" description="Polar residues" evidence="1">
    <location>
        <begin position="364"/>
        <end position="381"/>
    </location>
</feature>
<feature type="compositionally biased region" description="Basic and acidic residues" evidence="1">
    <location>
        <begin position="700"/>
        <end position="715"/>
    </location>
</feature>
<feature type="compositionally biased region" description="Basic residues" evidence="1">
    <location>
        <begin position="739"/>
        <end position="749"/>
    </location>
</feature>